<dbReference type="RefSeq" id="WP_092266278.1">
    <property type="nucleotide sequence ID" value="NZ_BJOE01000015.1"/>
</dbReference>
<reference evidence="3" key="1">
    <citation type="submission" date="2016-10" db="EMBL/GenBank/DDBJ databases">
        <authorList>
            <person name="Varghese N."/>
            <person name="Submissions S."/>
        </authorList>
    </citation>
    <scope>NUCLEOTIDE SEQUENCE [LARGE SCALE GENOMIC DNA]</scope>
    <source>
        <strain evidence="3">OK042</strain>
    </source>
</reference>
<dbReference type="GeneID" id="301129432"/>
<accession>A0A1I3LR84</accession>
<evidence type="ECO:0000313" key="3">
    <source>
        <dbReference type="Proteomes" id="UP000198915"/>
    </source>
</evidence>
<dbReference type="Proteomes" id="UP000198915">
    <property type="component" value="Unassembled WGS sequence"/>
</dbReference>
<feature type="transmembrane region" description="Helical" evidence="1">
    <location>
        <begin position="12"/>
        <end position="31"/>
    </location>
</feature>
<keyword evidence="1" id="KW-0812">Transmembrane</keyword>
<gene>
    <name evidence="2" type="ORF">SAMN05518846_101405</name>
</gene>
<evidence type="ECO:0000313" key="2">
    <source>
        <dbReference type="EMBL" id="SFI87258.1"/>
    </source>
</evidence>
<organism evidence="2 3">
    <name type="scientific">Brevibacillus centrosporus</name>
    <dbReference type="NCBI Taxonomy" id="54910"/>
    <lineage>
        <taxon>Bacteria</taxon>
        <taxon>Bacillati</taxon>
        <taxon>Bacillota</taxon>
        <taxon>Bacilli</taxon>
        <taxon>Bacillales</taxon>
        <taxon>Paenibacillaceae</taxon>
        <taxon>Brevibacillus</taxon>
    </lineage>
</organism>
<keyword evidence="3" id="KW-1185">Reference proteome</keyword>
<keyword evidence="1" id="KW-0472">Membrane</keyword>
<name>A0A1I3LR84_9BACL</name>
<dbReference type="AlphaFoldDB" id="A0A1I3LR84"/>
<sequence length="70" mass="8003">MNNETKAADTLKWMAWTATIVGVLLFVFNVSDFRSENFPLMVSIGFLIAGMNIFLLSTVFRLMNIRKQEV</sequence>
<proteinExistence type="predicted"/>
<keyword evidence="1" id="KW-1133">Transmembrane helix</keyword>
<protein>
    <submittedName>
        <fullName evidence="2">Uncharacterized protein</fullName>
    </submittedName>
</protein>
<evidence type="ECO:0000256" key="1">
    <source>
        <dbReference type="SAM" id="Phobius"/>
    </source>
</evidence>
<feature type="transmembrane region" description="Helical" evidence="1">
    <location>
        <begin position="37"/>
        <end position="60"/>
    </location>
</feature>
<dbReference type="EMBL" id="FORT01000001">
    <property type="protein sequence ID" value="SFI87258.1"/>
    <property type="molecule type" value="Genomic_DNA"/>
</dbReference>